<dbReference type="Gene3D" id="3.40.50.2000">
    <property type="entry name" value="Glycogen Phosphorylase B"/>
    <property type="match status" value="2"/>
</dbReference>
<dbReference type="STRING" id="33007.HMPREF3198_01734"/>
<name>A0A2I1IKT5_9ACTO</name>
<evidence type="ECO:0000313" key="5">
    <source>
        <dbReference type="EMBL" id="PKY71735.1"/>
    </source>
</evidence>
<reference evidence="5 6" key="1">
    <citation type="submission" date="2017-12" db="EMBL/GenBank/DDBJ databases">
        <title>Phylogenetic diversity of female urinary microbiome.</title>
        <authorList>
            <person name="Thomas-White K."/>
            <person name="Wolfe A.J."/>
        </authorList>
    </citation>
    <scope>NUCLEOTIDE SEQUENCE [LARGE SCALE GENOMIC DNA]</scope>
    <source>
        <strain evidence="5 6">UMB0402</strain>
    </source>
</reference>
<accession>A0A2I1IKT5</accession>
<organism evidence="5 6">
    <name type="scientific">Winkia neuii</name>
    <dbReference type="NCBI Taxonomy" id="33007"/>
    <lineage>
        <taxon>Bacteria</taxon>
        <taxon>Bacillati</taxon>
        <taxon>Actinomycetota</taxon>
        <taxon>Actinomycetes</taxon>
        <taxon>Actinomycetales</taxon>
        <taxon>Actinomycetaceae</taxon>
        <taxon>Winkia</taxon>
    </lineage>
</organism>
<dbReference type="SUPFAM" id="SSF53756">
    <property type="entry name" value="UDP-Glycosyltransferase/glycogen phosphorylase"/>
    <property type="match status" value="1"/>
</dbReference>
<evidence type="ECO:0000259" key="3">
    <source>
        <dbReference type="Pfam" id="PF00534"/>
    </source>
</evidence>
<proteinExistence type="predicted"/>
<sequence>MRIMLLMAKAAGGVPVHVRQVNELLAQAGHEVVVAGPADMVGGYKRHFPVEIGSSPSRGDLVAIARISEFGRDFDVIHAHGLRAGALACLARTGKAKIVVTLHNRPVGGTTVRFLGRVLMRIVARGADTVLGVSPDLVQWALECGAKRAELALVPAPFRGKGDKRRFLSKVKLGEKPILLQVARLSKQKGLDTFIEALKLVKNPFEAVIIGDGPLEAELKRQSSNLPVHFLGRRDDIADALAASDIFVSTARWEGQPVAIQEALTAGVPVIATDVGGTSVVTGKDGARLVAEEPQSIARAISELLADPEARVVAGRRAREAAARLPSPAEVVESLERAYALEKKRPRKA</sequence>
<keyword evidence="2 5" id="KW-0808">Transferase</keyword>
<dbReference type="InterPro" id="IPR001296">
    <property type="entry name" value="Glyco_trans_1"/>
</dbReference>
<feature type="domain" description="Glycosyl transferase family 1" evidence="3">
    <location>
        <begin position="172"/>
        <end position="320"/>
    </location>
</feature>
<dbReference type="RefSeq" id="WP_024332198.1">
    <property type="nucleotide sequence ID" value="NZ_JASOXK010000009.1"/>
</dbReference>
<evidence type="ECO:0000313" key="6">
    <source>
        <dbReference type="Proteomes" id="UP000235122"/>
    </source>
</evidence>
<dbReference type="PANTHER" id="PTHR45947:SF3">
    <property type="entry name" value="SULFOQUINOVOSYL TRANSFERASE SQD2"/>
    <property type="match status" value="1"/>
</dbReference>
<evidence type="ECO:0000256" key="2">
    <source>
        <dbReference type="ARBA" id="ARBA00022679"/>
    </source>
</evidence>
<dbReference type="AlphaFoldDB" id="A0A2I1IKT5"/>
<dbReference type="GeneID" id="35866448"/>
<dbReference type="CDD" id="cd03801">
    <property type="entry name" value="GT4_PimA-like"/>
    <property type="match status" value="1"/>
</dbReference>
<dbReference type="GO" id="GO:1901137">
    <property type="term" value="P:carbohydrate derivative biosynthetic process"/>
    <property type="evidence" value="ECO:0007669"/>
    <property type="project" value="UniProtKB-ARBA"/>
</dbReference>
<comment type="caution">
    <text evidence="5">The sequence shown here is derived from an EMBL/GenBank/DDBJ whole genome shotgun (WGS) entry which is preliminary data.</text>
</comment>
<dbReference type="Proteomes" id="UP000235122">
    <property type="component" value="Unassembled WGS sequence"/>
</dbReference>
<evidence type="ECO:0000256" key="1">
    <source>
        <dbReference type="ARBA" id="ARBA00022676"/>
    </source>
</evidence>
<gene>
    <name evidence="5" type="ORF">CYJ19_08405</name>
</gene>
<dbReference type="PANTHER" id="PTHR45947">
    <property type="entry name" value="SULFOQUINOVOSYL TRANSFERASE SQD2"/>
    <property type="match status" value="1"/>
</dbReference>
<dbReference type="Pfam" id="PF00534">
    <property type="entry name" value="Glycos_transf_1"/>
    <property type="match status" value="1"/>
</dbReference>
<evidence type="ECO:0000259" key="4">
    <source>
        <dbReference type="Pfam" id="PF13579"/>
    </source>
</evidence>
<protein>
    <submittedName>
        <fullName evidence="5">Glycosyltransferase family 1 protein</fullName>
    </submittedName>
</protein>
<keyword evidence="6" id="KW-1185">Reference proteome</keyword>
<dbReference type="GO" id="GO:0016758">
    <property type="term" value="F:hexosyltransferase activity"/>
    <property type="evidence" value="ECO:0007669"/>
    <property type="project" value="TreeGrafter"/>
</dbReference>
<dbReference type="InterPro" id="IPR050194">
    <property type="entry name" value="Glycosyltransferase_grp1"/>
</dbReference>
<feature type="domain" description="Glycosyltransferase subfamily 4-like N-terminal" evidence="4">
    <location>
        <begin position="12"/>
        <end position="155"/>
    </location>
</feature>
<dbReference type="Pfam" id="PF13579">
    <property type="entry name" value="Glyco_trans_4_4"/>
    <property type="match status" value="1"/>
</dbReference>
<keyword evidence="1" id="KW-0328">Glycosyltransferase</keyword>
<dbReference type="InterPro" id="IPR028098">
    <property type="entry name" value="Glyco_trans_4-like_N"/>
</dbReference>
<dbReference type="EMBL" id="PKKO01000005">
    <property type="protein sequence ID" value="PKY71735.1"/>
    <property type="molecule type" value="Genomic_DNA"/>
</dbReference>